<reference evidence="2 3" key="1">
    <citation type="submission" date="2018-06" db="EMBL/GenBank/DDBJ databases">
        <authorList>
            <consortium name="Pathogen Informatics"/>
            <person name="Doyle S."/>
        </authorList>
    </citation>
    <scope>NUCLEOTIDE SEQUENCE [LARGE SCALE GENOMIC DNA]</scope>
    <source>
        <strain evidence="2 3">NCTC12151</strain>
    </source>
</reference>
<protein>
    <submittedName>
        <fullName evidence="2">Putative L-xylulose 5-phosphate 3-epimerase</fullName>
    </submittedName>
</protein>
<dbReference type="EMBL" id="LS483470">
    <property type="protein sequence ID" value="SQI40112.1"/>
    <property type="molecule type" value="Genomic_DNA"/>
</dbReference>
<accession>A0A2X4UZR9</accession>
<keyword evidence="3" id="KW-1185">Reference proteome</keyword>
<proteinExistence type="predicted"/>
<dbReference type="InterPro" id="IPR036237">
    <property type="entry name" value="Xyl_isomerase-like_sf"/>
</dbReference>
<dbReference type="Gene3D" id="3.20.20.150">
    <property type="entry name" value="Divalent-metal-dependent TIM barrel enzymes"/>
    <property type="match status" value="1"/>
</dbReference>
<sequence length="186" mass="21516">MLDRYLHIARQLNVSLLRSMFNSPTHRPTLDEAEALLRRALPEFEASGVRLCLETYEQVSSRDMMSVINRIDSPWLGVCLDPANCVAALEQPSDVINNTADRVFNLHVKDFHFTRQAGWVGFNLVGCPLGEGLLAYDEMIEKVRPKERGIHQIVEHWLPWETNAVTTSRLENQWTRHSLNYIRNRF</sequence>
<dbReference type="SUPFAM" id="SSF51658">
    <property type="entry name" value="Xylose isomerase-like"/>
    <property type="match status" value="1"/>
</dbReference>
<dbReference type="InterPro" id="IPR050312">
    <property type="entry name" value="IolE/XylAMocC-like"/>
</dbReference>
<feature type="domain" description="Xylose isomerase-like TIM barrel" evidence="1">
    <location>
        <begin position="2"/>
        <end position="183"/>
    </location>
</feature>
<evidence type="ECO:0000259" key="1">
    <source>
        <dbReference type="Pfam" id="PF01261"/>
    </source>
</evidence>
<dbReference type="PANTHER" id="PTHR12110:SF52">
    <property type="entry name" value="XYLOSE ISOMERASE"/>
    <property type="match status" value="1"/>
</dbReference>
<name>A0A2X4UZR9_9GAMM</name>
<evidence type="ECO:0000313" key="3">
    <source>
        <dbReference type="Proteomes" id="UP000249005"/>
    </source>
</evidence>
<dbReference type="InterPro" id="IPR013022">
    <property type="entry name" value="Xyl_isomerase-like_TIM-brl"/>
</dbReference>
<organism evidence="2 3">
    <name type="scientific">Leminorella richardii</name>
    <dbReference type="NCBI Taxonomy" id="158841"/>
    <lineage>
        <taxon>Bacteria</taxon>
        <taxon>Pseudomonadati</taxon>
        <taxon>Pseudomonadota</taxon>
        <taxon>Gammaproteobacteria</taxon>
        <taxon>Enterobacterales</taxon>
        <taxon>Budviciaceae</taxon>
        <taxon>Leminorella</taxon>
    </lineage>
</organism>
<dbReference type="Pfam" id="PF01261">
    <property type="entry name" value="AP_endonuc_2"/>
    <property type="match status" value="1"/>
</dbReference>
<dbReference type="AlphaFoldDB" id="A0A2X4UZR9"/>
<dbReference type="PANTHER" id="PTHR12110">
    <property type="entry name" value="HYDROXYPYRUVATE ISOMERASE"/>
    <property type="match status" value="1"/>
</dbReference>
<evidence type="ECO:0000313" key="2">
    <source>
        <dbReference type="EMBL" id="SQI40112.1"/>
    </source>
</evidence>
<gene>
    <name evidence="2" type="ORF">NCTC12151_01556</name>
</gene>
<dbReference type="Proteomes" id="UP000249005">
    <property type="component" value="Chromosome 1"/>
</dbReference>
<dbReference type="KEGG" id="lri:NCTC12151_01556"/>